<keyword evidence="1" id="KW-1133">Transmembrane helix</keyword>
<reference evidence="4" key="1">
    <citation type="submission" date="2017-09" db="EMBL/GenBank/DDBJ databases">
        <authorList>
            <person name="Varghese N."/>
            <person name="Submissions S."/>
        </authorList>
    </citation>
    <scope>NUCLEOTIDE SEQUENCE [LARGE SCALE GENOMIC DNA]</scope>
    <source>
        <strain evidence="4">DSM 29961</strain>
    </source>
</reference>
<keyword evidence="4" id="KW-1185">Reference proteome</keyword>
<accession>A0A286FYB3</accession>
<proteinExistence type="predicted"/>
<dbReference type="OrthoDB" id="966134at2"/>
<dbReference type="AlphaFoldDB" id="A0A286FYB3"/>
<evidence type="ECO:0000256" key="2">
    <source>
        <dbReference type="SAM" id="SignalP"/>
    </source>
</evidence>
<sequence length="127" mass="13717">MKQPRVIQRFSSLVLATLLLFTAVWGHGNVTQAKAPVVHKAVAEQAKSGKATDAPESAKLSAAQFEAVVTPATQLGESGQSAFLLPAPALLILLLLSVPLLRFFTLPHFYFSFFRHVFGHHIATNAP</sequence>
<feature type="transmembrane region" description="Helical" evidence="1">
    <location>
        <begin position="83"/>
        <end position="105"/>
    </location>
</feature>
<dbReference type="EMBL" id="OCNH01000002">
    <property type="protein sequence ID" value="SOD88006.1"/>
    <property type="molecule type" value="Genomic_DNA"/>
</dbReference>
<organism evidence="3 4">
    <name type="scientific">Spirosoma fluviale</name>
    <dbReference type="NCBI Taxonomy" id="1597977"/>
    <lineage>
        <taxon>Bacteria</taxon>
        <taxon>Pseudomonadati</taxon>
        <taxon>Bacteroidota</taxon>
        <taxon>Cytophagia</taxon>
        <taxon>Cytophagales</taxon>
        <taxon>Cytophagaceae</taxon>
        <taxon>Spirosoma</taxon>
    </lineage>
</organism>
<protein>
    <submittedName>
        <fullName evidence="3">Uncharacterized protein</fullName>
    </submittedName>
</protein>
<keyword evidence="2" id="KW-0732">Signal</keyword>
<keyword evidence="1" id="KW-0472">Membrane</keyword>
<dbReference type="RefSeq" id="WP_097126114.1">
    <property type="nucleotide sequence ID" value="NZ_OCNH01000002.1"/>
</dbReference>
<evidence type="ECO:0000313" key="4">
    <source>
        <dbReference type="Proteomes" id="UP000219452"/>
    </source>
</evidence>
<keyword evidence="1" id="KW-0812">Transmembrane</keyword>
<gene>
    <name evidence="3" type="ORF">SAMN06269250_2451</name>
</gene>
<evidence type="ECO:0000313" key="3">
    <source>
        <dbReference type="EMBL" id="SOD88006.1"/>
    </source>
</evidence>
<name>A0A286FYB3_9BACT</name>
<feature type="chain" id="PRO_5013398276" evidence="2">
    <location>
        <begin position="27"/>
        <end position="127"/>
    </location>
</feature>
<dbReference type="Proteomes" id="UP000219452">
    <property type="component" value="Unassembled WGS sequence"/>
</dbReference>
<feature type="signal peptide" evidence="2">
    <location>
        <begin position="1"/>
        <end position="26"/>
    </location>
</feature>
<evidence type="ECO:0000256" key="1">
    <source>
        <dbReference type="SAM" id="Phobius"/>
    </source>
</evidence>